<dbReference type="RefSeq" id="WP_169699245.1">
    <property type="nucleotide sequence ID" value="NZ_LS974202.1"/>
</dbReference>
<dbReference type="AlphaFoldDB" id="A0A7Z7LFR7"/>
<dbReference type="EMBL" id="LS974202">
    <property type="protein sequence ID" value="SSC13050.1"/>
    <property type="molecule type" value="Genomic_DNA"/>
</dbReference>
<sequence length="167" mass="18339">MKNAVLVLCFLLVTSLSFGSLSLGLISVAAQTESFSNTPLSGFVGIDVLGIDLRYDFDPLSFGIATPFLVFTLSEDTGVKPSFIIPGIAWYGYVGLKLDLDTFYVRGDIGHTFAFGEQSQLGFSPLRLGVGMNFSPGYYIELNVDPILQKFKETVGKIFDFEIGYRF</sequence>
<name>A0A7Z7LFR7_9BACT</name>
<evidence type="ECO:0008006" key="3">
    <source>
        <dbReference type="Google" id="ProtNLM"/>
    </source>
</evidence>
<gene>
    <name evidence="1" type="ORF">MESINF_1606</name>
</gene>
<keyword evidence="2" id="KW-1185">Reference proteome</keyword>
<proteinExistence type="predicted"/>
<organism evidence="1 2">
    <name type="scientific">Mesotoga infera</name>
    <dbReference type="NCBI Taxonomy" id="1236046"/>
    <lineage>
        <taxon>Bacteria</taxon>
        <taxon>Thermotogati</taxon>
        <taxon>Thermotogota</taxon>
        <taxon>Thermotogae</taxon>
        <taxon>Kosmotogales</taxon>
        <taxon>Kosmotogaceae</taxon>
        <taxon>Mesotoga</taxon>
    </lineage>
</organism>
<dbReference type="KEGG" id="minf:MESINF_1606"/>
<evidence type="ECO:0000313" key="2">
    <source>
        <dbReference type="Proteomes" id="UP000250796"/>
    </source>
</evidence>
<accession>A0A7Z7LFR7</accession>
<reference evidence="1 2" key="1">
    <citation type="submission" date="2017-01" db="EMBL/GenBank/DDBJ databases">
        <authorList>
            <person name="Erauso G."/>
        </authorList>
    </citation>
    <scope>NUCLEOTIDE SEQUENCE [LARGE SCALE GENOMIC DNA]</scope>
    <source>
        <strain evidence="1">MESINF1</strain>
    </source>
</reference>
<protein>
    <recommendedName>
        <fullName evidence="3">Outer membrane protein beta-barrel domain-containing protein</fullName>
    </recommendedName>
</protein>
<evidence type="ECO:0000313" key="1">
    <source>
        <dbReference type="EMBL" id="SSC13050.1"/>
    </source>
</evidence>
<dbReference type="Proteomes" id="UP000250796">
    <property type="component" value="Chromosome MESINF"/>
</dbReference>